<sequence length="643" mass="68924">MRSELVPSLTLLLLLGGIGLTDAIDCGRCLCSQDVATGEQNVFCLGIPFTEIKSIFAGNTGFVNINRFDVVPEVRDSLIPANLLGIHRARIIHLASCGTNAMEIHSDAFKASTRITEEFTSFDCDVGKLTWSFLTGFTSLNFLQLEGVTKIQSLGSLPSLPSLNRLTISDCEGFAPLNFPGTSLTGLQTLTMTDNDAELTNEKLDSILTTLVNAKNFQVLTLTNNPGISRLPTALSVLSALHSLDVSLCPIPIVSPSSLSFTAPAVKALNLARTSLSTIVENTFNNRYYGNAKVLLDDNSLQEFRSSVYLKILMDMKTATTGEIGSLSVTNNPIKCDNCQLAWLIRDSRELLPFVNGTCSNGTNFRDLYPNWYDDQSCDTLTTTPLPTTMTSTTTSTGPTSTVTTEQTSTAMPSSSEMSSTSTVNPSESTSTTATSNPVSTTTSPTSITTPSGSQVYTTSTGNTGGTTSLVETTLTTTVLQTTTTSKPTSRTTVPTNTSTPAPPVVESYDTFFYILYGILGGIGLILIIGFVYLGCILVRRRKARARGSDVSSLNSSFAPELRNGPAYVPDARAVDNRAPYARMDNPVPPRIPTNNFDQHPVGKQYNKAAATIITPYRPPTSAHQPPAAAPSGRVRGLKRVVF</sequence>
<dbReference type="GO" id="GO:0016020">
    <property type="term" value="C:membrane"/>
    <property type="evidence" value="ECO:0007669"/>
    <property type="project" value="TreeGrafter"/>
</dbReference>
<evidence type="ECO:0000256" key="3">
    <source>
        <dbReference type="ARBA" id="ARBA00022737"/>
    </source>
</evidence>
<keyword evidence="5" id="KW-0472">Membrane</keyword>
<evidence type="ECO:0000256" key="2">
    <source>
        <dbReference type="ARBA" id="ARBA00022729"/>
    </source>
</evidence>
<proteinExistence type="predicted"/>
<dbReference type="AlphaFoldDB" id="A0AAD5PZQ1"/>
<keyword evidence="2 6" id="KW-0732">Signal</keyword>
<feature type="chain" id="PRO_5042120378" evidence="6">
    <location>
        <begin position="24"/>
        <end position="643"/>
    </location>
</feature>
<dbReference type="PANTHER" id="PTHR24364:SF18">
    <property type="entry name" value="LP06937P"/>
    <property type="match status" value="1"/>
</dbReference>
<dbReference type="Gene3D" id="3.80.10.10">
    <property type="entry name" value="Ribonuclease Inhibitor"/>
    <property type="match status" value="1"/>
</dbReference>
<keyword evidence="3" id="KW-0677">Repeat</keyword>
<name>A0AAD5PZQ1_9CRUS</name>
<accession>A0AAD5PZQ1</accession>
<gene>
    <name evidence="7" type="ORF">GHT06_012302</name>
</gene>
<feature type="region of interest" description="Disordered" evidence="4">
    <location>
        <begin position="383"/>
        <end position="502"/>
    </location>
</feature>
<evidence type="ECO:0000313" key="8">
    <source>
        <dbReference type="Proteomes" id="UP000820818"/>
    </source>
</evidence>
<organism evidence="7 8">
    <name type="scientific">Daphnia sinensis</name>
    <dbReference type="NCBI Taxonomy" id="1820382"/>
    <lineage>
        <taxon>Eukaryota</taxon>
        <taxon>Metazoa</taxon>
        <taxon>Ecdysozoa</taxon>
        <taxon>Arthropoda</taxon>
        <taxon>Crustacea</taxon>
        <taxon>Branchiopoda</taxon>
        <taxon>Diplostraca</taxon>
        <taxon>Cladocera</taxon>
        <taxon>Anomopoda</taxon>
        <taxon>Daphniidae</taxon>
        <taxon>Daphnia</taxon>
        <taxon>Daphnia similis group</taxon>
    </lineage>
</organism>
<dbReference type="InterPro" id="IPR032675">
    <property type="entry name" value="LRR_dom_sf"/>
</dbReference>
<dbReference type="PANTHER" id="PTHR24364">
    <property type="entry name" value="LP06937P"/>
    <property type="match status" value="1"/>
</dbReference>
<protein>
    <submittedName>
        <fullName evidence="7">Uncharacterized protein</fullName>
    </submittedName>
</protein>
<evidence type="ECO:0000256" key="6">
    <source>
        <dbReference type="SAM" id="SignalP"/>
    </source>
</evidence>
<evidence type="ECO:0000313" key="7">
    <source>
        <dbReference type="EMBL" id="KAI9561345.1"/>
    </source>
</evidence>
<evidence type="ECO:0000256" key="1">
    <source>
        <dbReference type="ARBA" id="ARBA00022614"/>
    </source>
</evidence>
<evidence type="ECO:0000256" key="4">
    <source>
        <dbReference type="SAM" id="MobiDB-lite"/>
    </source>
</evidence>
<dbReference type="EMBL" id="WJBH02000003">
    <property type="protein sequence ID" value="KAI9561345.1"/>
    <property type="molecule type" value="Genomic_DNA"/>
</dbReference>
<keyword evidence="8" id="KW-1185">Reference proteome</keyword>
<feature type="signal peptide" evidence="6">
    <location>
        <begin position="1"/>
        <end position="23"/>
    </location>
</feature>
<feature type="transmembrane region" description="Helical" evidence="5">
    <location>
        <begin position="512"/>
        <end position="539"/>
    </location>
</feature>
<keyword evidence="1" id="KW-0433">Leucine-rich repeat</keyword>
<dbReference type="SUPFAM" id="SSF52047">
    <property type="entry name" value="RNI-like"/>
    <property type="match status" value="1"/>
</dbReference>
<comment type="caution">
    <text evidence="7">The sequence shown here is derived from an EMBL/GenBank/DDBJ whole genome shotgun (WGS) entry which is preliminary data.</text>
</comment>
<dbReference type="InterPro" id="IPR052286">
    <property type="entry name" value="Wnt_signaling_inhibitor"/>
</dbReference>
<keyword evidence="5" id="KW-1133">Transmembrane helix</keyword>
<feature type="compositionally biased region" description="Low complexity" evidence="4">
    <location>
        <begin position="383"/>
        <end position="500"/>
    </location>
</feature>
<dbReference type="Proteomes" id="UP000820818">
    <property type="component" value="Linkage Group LG3"/>
</dbReference>
<keyword evidence="5" id="KW-0812">Transmembrane</keyword>
<evidence type="ECO:0000256" key="5">
    <source>
        <dbReference type="SAM" id="Phobius"/>
    </source>
</evidence>
<reference evidence="7 8" key="1">
    <citation type="submission" date="2022-05" db="EMBL/GenBank/DDBJ databases">
        <title>A multi-omics perspective on studying reproductive biology in Daphnia sinensis.</title>
        <authorList>
            <person name="Jia J."/>
        </authorList>
    </citation>
    <scope>NUCLEOTIDE SEQUENCE [LARGE SCALE GENOMIC DNA]</scope>
    <source>
        <strain evidence="7 8">WSL</strain>
    </source>
</reference>